<accession>A0ABQ1H365</accession>
<dbReference type="SUPFAM" id="SSF103084">
    <property type="entry name" value="Holliday junction resolvase RusA"/>
    <property type="match status" value="1"/>
</dbReference>
<evidence type="ECO:0000313" key="2">
    <source>
        <dbReference type="Proteomes" id="UP000617979"/>
    </source>
</evidence>
<dbReference type="EMBL" id="BMEX01000020">
    <property type="protein sequence ID" value="GGA56248.1"/>
    <property type="molecule type" value="Genomic_DNA"/>
</dbReference>
<dbReference type="InterPro" id="IPR036614">
    <property type="entry name" value="RusA-like_sf"/>
</dbReference>
<organism evidence="1 2">
    <name type="scientific">Kroppenstedtia guangzhouensis</name>
    <dbReference type="NCBI Taxonomy" id="1274356"/>
    <lineage>
        <taxon>Bacteria</taxon>
        <taxon>Bacillati</taxon>
        <taxon>Bacillota</taxon>
        <taxon>Bacilli</taxon>
        <taxon>Bacillales</taxon>
        <taxon>Thermoactinomycetaceae</taxon>
        <taxon>Kroppenstedtia</taxon>
    </lineage>
</organism>
<proteinExistence type="predicted"/>
<reference evidence="2" key="1">
    <citation type="journal article" date="2019" name="Int. J. Syst. Evol. Microbiol.">
        <title>The Global Catalogue of Microorganisms (GCM) 10K type strain sequencing project: providing services to taxonomists for standard genome sequencing and annotation.</title>
        <authorList>
            <consortium name="The Broad Institute Genomics Platform"/>
            <consortium name="The Broad Institute Genome Sequencing Center for Infectious Disease"/>
            <person name="Wu L."/>
            <person name="Ma J."/>
        </authorList>
    </citation>
    <scope>NUCLEOTIDE SEQUENCE [LARGE SCALE GENOMIC DNA]</scope>
    <source>
        <strain evidence="2">CGMCC 1.12404</strain>
    </source>
</reference>
<dbReference type="Proteomes" id="UP000617979">
    <property type="component" value="Unassembled WGS sequence"/>
</dbReference>
<sequence>MRKSLPSSVVHGDFPIFHFSYEGVLPPYSEIRKEQIKVRDYYLKETLQSYDWTAVNDQFDKAAVYVAHYFASARKRDLDNRNRKYLLDALRRTLLIKDDSWQYISWMEEGFRDDRDHIEVFVMDRKYFPCFLKLGQMCRTES</sequence>
<dbReference type="RefSeq" id="WP_188433503.1">
    <property type="nucleotide sequence ID" value="NZ_BMEX01000020.1"/>
</dbReference>
<protein>
    <submittedName>
        <fullName evidence="1">Uncharacterized protein</fullName>
    </submittedName>
</protein>
<gene>
    <name evidence="1" type="ORF">GCM10007416_31810</name>
</gene>
<comment type="caution">
    <text evidence="1">The sequence shown here is derived from an EMBL/GenBank/DDBJ whole genome shotgun (WGS) entry which is preliminary data.</text>
</comment>
<keyword evidence="2" id="KW-1185">Reference proteome</keyword>
<name>A0ABQ1H365_9BACL</name>
<dbReference type="Gene3D" id="3.30.1330.70">
    <property type="entry name" value="Holliday junction resolvase RusA"/>
    <property type="match status" value="1"/>
</dbReference>
<evidence type="ECO:0000313" key="1">
    <source>
        <dbReference type="EMBL" id="GGA56248.1"/>
    </source>
</evidence>